<dbReference type="Pfam" id="PF03553">
    <property type="entry name" value="Na_H_antiporter"/>
    <property type="match status" value="1"/>
</dbReference>
<evidence type="ECO:0000256" key="2">
    <source>
        <dbReference type="ARBA" id="ARBA00022448"/>
    </source>
</evidence>
<evidence type="ECO:0000256" key="3">
    <source>
        <dbReference type="ARBA" id="ARBA00022449"/>
    </source>
</evidence>
<accession>A0ABQ5KJI1</accession>
<evidence type="ECO:0000259" key="10">
    <source>
        <dbReference type="Pfam" id="PF03553"/>
    </source>
</evidence>
<gene>
    <name evidence="11" type="ORF">ADUPG1_002321</name>
</gene>
<reference evidence="11" key="1">
    <citation type="submission" date="2022-03" db="EMBL/GenBank/DDBJ databases">
        <title>Draft genome sequence of Aduncisulcus paluster, a free-living microaerophilic Fornicata.</title>
        <authorList>
            <person name="Yuyama I."/>
            <person name="Kume K."/>
            <person name="Tamura T."/>
            <person name="Inagaki Y."/>
            <person name="Hashimoto T."/>
        </authorList>
    </citation>
    <scope>NUCLEOTIDE SEQUENCE</scope>
    <source>
        <strain evidence="11">NY0171</strain>
    </source>
</reference>
<evidence type="ECO:0000256" key="1">
    <source>
        <dbReference type="ARBA" id="ARBA00004651"/>
    </source>
</evidence>
<evidence type="ECO:0000256" key="8">
    <source>
        <dbReference type="ARBA" id="ARBA00038435"/>
    </source>
</evidence>
<evidence type="ECO:0000256" key="5">
    <source>
        <dbReference type="ARBA" id="ARBA00022692"/>
    </source>
</evidence>
<dbReference type="PANTHER" id="PTHR33451">
    <property type="entry name" value="MALATE-2H(+)/NA(+)-LACTATE ANTIPORTER"/>
    <property type="match status" value="1"/>
</dbReference>
<feature type="transmembrane region" description="Helical" evidence="9">
    <location>
        <begin position="60"/>
        <end position="82"/>
    </location>
</feature>
<keyword evidence="3" id="KW-0050">Antiport</keyword>
<comment type="caution">
    <text evidence="11">The sequence shown here is derived from an EMBL/GenBank/DDBJ whole genome shotgun (WGS) entry which is preliminary data.</text>
</comment>
<feature type="transmembrane region" description="Helical" evidence="9">
    <location>
        <begin position="88"/>
        <end position="106"/>
    </location>
</feature>
<evidence type="ECO:0000256" key="9">
    <source>
        <dbReference type="SAM" id="Phobius"/>
    </source>
</evidence>
<keyword evidence="7 9" id="KW-0472">Membrane</keyword>
<keyword evidence="12" id="KW-1185">Reference proteome</keyword>
<evidence type="ECO:0000256" key="6">
    <source>
        <dbReference type="ARBA" id="ARBA00022989"/>
    </source>
</evidence>
<sequence>FDKIENGSQLLARSGAVSVVLTALTCDQTAGIVLPLKMLRRKGPDFGVTPAMSVRTISDTGTIIAPLMPWNINALIIIGITGIGAVSYAPYAVLCAIAPLVHLVYLKLRPVKMEP</sequence>
<dbReference type="InterPro" id="IPR052180">
    <property type="entry name" value="NhaC_Na-H+_Antiporter"/>
</dbReference>
<keyword evidence="5 9" id="KW-0812">Transmembrane</keyword>
<dbReference type="EMBL" id="BQXS01002623">
    <property type="protein sequence ID" value="GKT32667.1"/>
    <property type="molecule type" value="Genomic_DNA"/>
</dbReference>
<evidence type="ECO:0000256" key="7">
    <source>
        <dbReference type="ARBA" id="ARBA00023136"/>
    </source>
</evidence>
<organism evidence="11 12">
    <name type="scientific">Aduncisulcus paluster</name>
    <dbReference type="NCBI Taxonomy" id="2918883"/>
    <lineage>
        <taxon>Eukaryota</taxon>
        <taxon>Metamonada</taxon>
        <taxon>Carpediemonas-like organisms</taxon>
        <taxon>Aduncisulcus</taxon>
    </lineage>
</organism>
<name>A0ABQ5KJI1_9EUKA</name>
<dbReference type="Proteomes" id="UP001057375">
    <property type="component" value="Unassembled WGS sequence"/>
</dbReference>
<feature type="non-terminal residue" evidence="11">
    <location>
        <position position="1"/>
    </location>
</feature>
<feature type="domain" description="Na+/H+ antiporter NhaC-like C-terminal" evidence="10">
    <location>
        <begin position="17"/>
        <end position="106"/>
    </location>
</feature>
<keyword evidence="4" id="KW-1003">Cell membrane</keyword>
<comment type="similarity">
    <text evidence="8">Belongs to the NhaC Na(+)/H(+) (TC 2.A.35) antiporter family.</text>
</comment>
<protein>
    <submittedName>
        <fullName evidence="11">Sodium:proton antiporter</fullName>
    </submittedName>
</protein>
<keyword evidence="2" id="KW-0813">Transport</keyword>
<dbReference type="InterPro" id="IPR018461">
    <property type="entry name" value="Na/H_Antiport_NhaC-like_C"/>
</dbReference>
<dbReference type="PANTHER" id="PTHR33451:SF3">
    <property type="entry name" value="MALATE-2H(+)_NA(+)-LACTATE ANTIPORTER"/>
    <property type="match status" value="1"/>
</dbReference>
<evidence type="ECO:0000313" key="11">
    <source>
        <dbReference type="EMBL" id="GKT32667.1"/>
    </source>
</evidence>
<comment type="subcellular location">
    <subcellularLocation>
        <location evidence="1">Cell membrane</location>
        <topology evidence="1">Multi-pass membrane protein</topology>
    </subcellularLocation>
</comment>
<proteinExistence type="inferred from homology"/>
<evidence type="ECO:0000313" key="12">
    <source>
        <dbReference type="Proteomes" id="UP001057375"/>
    </source>
</evidence>
<evidence type="ECO:0000256" key="4">
    <source>
        <dbReference type="ARBA" id="ARBA00022475"/>
    </source>
</evidence>
<keyword evidence="6 9" id="KW-1133">Transmembrane helix</keyword>